<keyword evidence="3" id="KW-0134">Cell wall</keyword>
<reference evidence="9" key="2">
    <citation type="journal article" date="2024" name="Plant">
        <title>Genomic evolution and insights into agronomic trait innovations of Sesamum species.</title>
        <authorList>
            <person name="Miao H."/>
            <person name="Wang L."/>
            <person name="Qu L."/>
            <person name="Liu H."/>
            <person name="Sun Y."/>
            <person name="Le M."/>
            <person name="Wang Q."/>
            <person name="Wei S."/>
            <person name="Zheng Y."/>
            <person name="Lin W."/>
            <person name="Duan Y."/>
            <person name="Cao H."/>
            <person name="Xiong S."/>
            <person name="Wang X."/>
            <person name="Wei L."/>
            <person name="Li C."/>
            <person name="Ma Q."/>
            <person name="Ju M."/>
            <person name="Zhao R."/>
            <person name="Li G."/>
            <person name="Mu C."/>
            <person name="Tian Q."/>
            <person name="Mei H."/>
            <person name="Zhang T."/>
            <person name="Gao T."/>
            <person name="Zhang H."/>
        </authorList>
    </citation>
    <scope>NUCLEOTIDE SEQUENCE</scope>
    <source>
        <strain evidence="9">G01</strain>
    </source>
</reference>
<dbReference type="GO" id="GO:0005975">
    <property type="term" value="P:carbohydrate metabolic process"/>
    <property type="evidence" value="ECO:0007669"/>
    <property type="project" value="InterPro"/>
</dbReference>
<evidence type="ECO:0000256" key="6">
    <source>
        <dbReference type="ARBA" id="ARBA00023295"/>
    </source>
</evidence>
<organism evidence="9">
    <name type="scientific">Sesamum angustifolium</name>
    <dbReference type="NCBI Taxonomy" id="2727405"/>
    <lineage>
        <taxon>Eukaryota</taxon>
        <taxon>Viridiplantae</taxon>
        <taxon>Streptophyta</taxon>
        <taxon>Embryophyta</taxon>
        <taxon>Tracheophyta</taxon>
        <taxon>Spermatophyta</taxon>
        <taxon>Magnoliopsida</taxon>
        <taxon>eudicotyledons</taxon>
        <taxon>Gunneridae</taxon>
        <taxon>Pentapetalae</taxon>
        <taxon>asterids</taxon>
        <taxon>lamiids</taxon>
        <taxon>Lamiales</taxon>
        <taxon>Pedaliaceae</taxon>
        <taxon>Sesamum</taxon>
    </lineage>
</organism>
<keyword evidence="6 8" id="KW-0326">Glycosidase</keyword>
<dbReference type="SUPFAM" id="SSF51126">
    <property type="entry name" value="Pectin lyase-like"/>
    <property type="match status" value="1"/>
</dbReference>
<evidence type="ECO:0000256" key="1">
    <source>
        <dbReference type="ARBA" id="ARBA00004191"/>
    </source>
</evidence>
<accession>A0AAW2MTT6</accession>
<dbReference type="EMBL" id="JACGWK010000009">
    <property type="protein sequence ID" value="KAL0333906.1"/>
    <property type="molecule type" value="Genomic_DNA"/>
</dbReference>
<evidence type="ECO:0000256" key="7">
    <source>
        <dbReference type="ARBA" id="ARBA00023316"/>
    </source>
</evidence>
<evidence type="ECO:0000256" key="3">
    <source>
        <dbReference type="ARBA" id="ARBA00022512"/>
    </source>
</evidence>
<evidence type="ECO:0000256" key="4">
    <source>
        <dbReference type="ARBA" id="ARBA00022525"/>
    </source>
</evidence>
<name>A0AAW2MTT6_9LAMI</name>
<dbReference type="PANTHER" id="PTHR31375">
    <property type="match status" value="1"/>
</dbReference>
<evidence type="ECO:0000256" key="2">
    <source>
        <dbReference type="ARBA" id="ARBA00008834"/>
    </source>
</evidence>
<keyword evidence="7" id="KW-0961">Cell wall biogenesis/degradation</keyword>
<evidence type="ECO:0000313" key="9">
    <source>
        <dbReference type="EMBL" id="KAL0333906.1"/>
    </source>
</evidence>
<protein>
    <submittedName>
        <fullName evidence="9">Polygalacturonase</fullName>
    </submittedName>
</protein>
<dbReference type="AlphaFoldDB" id="A0AAW2MTT6"/>
<dbReference type="InterPro" id="IPR012334">
    <property type="entry name" value="Pectin_lyas_fold"/>
</dbReference>
<evidence type="ECO:0000256" key="8">
    <source>
        <dbReference type="RuleBase" id="RU361169"/>
    </source>
</evidence>
<dbReference type="Gene3D" id="2.160.20.10">
    <property type="entry name" value="Single-stranded right-handed beta-helix, Pectin lyase-like"/>
    <property type="match status" value="1"/>
</dbReference>
<keyword evidence="4" id="KW-0964">Secreted</keyword>
<gene>
    <name evidence="9" type="ORF">Sangu_1546800</name>
</gene>
<comment type="subcellular location">
    <subcellularLocation>
        <location evidence="1">Secreted</location>
        <location evidence="1">Cell wall</location>
    </subcellularLocation>
</comment>
<reference evidence="9" key="1">
    <citation type="submission" date="2020-06" db="EMBL/GenBank/DDBJ databases">
        <authorList>
            <person name="Li T."/>
            <person name="Hu X."/>
            <person name="Zhang T."/>
            <person name="Song X."/>
            <person name="Zhang H."/>
            <person name="Dai N."/>
            <person name="Sheng W."/>
            <person name="Hou X."/>
            <person name="Wei L."/>
        </authorList>
    </citation>
    <scope>NUCLEOTIDE SEQUENCE</scope>
    <source>
        <strain evidence="9">G01</strain>
        <tissue evidence="9">Leaf</tissue>
    </source>
</reference>
<keyword evidence="5 8" id="KW-0378">Hydrolase</keyword>
<comment type="similarity">
    <text evidence="2 8">Belongs to the glycosyl hydrolase 28 family.</text>
</comment>
<sequence>MQSSMELPMELESKHGRWEEDMSEMSHFKIWYSTMFRIPSSLTKIIATSGMHAKSSWSDMAKSGPSKDFPWLTKEFCMKETGVQISNVIYKEVLGTSTTEIAININCSRSVPCFGISMESIQLLSADVGKEVTANCSNAYGQEVDVVPAPCLSD</sequence>
<dbReference type="GO" id="GO:0004650">
    <property type="term" value="F:polygalacturonase activity"/>
    <property type="evidence" value="ECO:0007669"/>
    <property type="project" value="InterPro"/>
</dbReference>
<comment type="caution">
    <text evidence="9">The sequence shown here is derived from an EMBL/GenBank/DDBJ whole genome shotgun (WGS) entry which is preliminary data.</text>
</comment>
<dbReference type="Pfam" id="PF00295">
    <property type="entry name" value="Glyco_hydro_28"/>
    <property type="match status" value="1"/>
</dbReference>
<proteinExistence type="inferred from homology"/>
<dbReference type="GO" id="GO:0071555">
    <property type="term" value="P:cell wall organization"/>
    <property type="evidence" value="ECO:0007669"/>
    <property type="project" value="UniProtKB-KW"/>
</dbReference>
<evidence type="ECO:0000256" key="5">
    <source>
        <dbReference type="ARBA" id="ARBA00022801"/>
    </source>
</evidence>
<dbReference type="InterPro" id="IPR000743">
    <property type="entry name" value="Glyco_hydro_28"/>
</dbReference>
<dbReference type="InterPro" id="IPR011050">
    <property type="entry name" value="Pectin_lyase_fold/virulence"/>
</dbReference>